<dbReference type="EMBL" id="JADGJD010000367">
    <property type="protein sequence ID" value="KAJ3051692.1"/>
    <property type="molecule type" value="Genomic_DNA"/>
</dbReference>
<evidence type="ECO:0000313" key="2">
    <source>
        <dbReference type="EMBL" id="KAJ3051692.1"/>
    </source>
</evidence>
<accession>A0AAD5SBU1</accession>
<name>A0AAD5SBU1_9FUNG</name>
<dbReference type="AlphaFoldDB" id="A0AAD5SBU1"/>
<sequence length="140" mass="15287">MSNIDEREKSFATQFKEVRICMASRAEGQWEDWLEDRRREKGPMHYKEFLKGDETGPNGPTLSVILGQEDAPTKQMTPSSANTGQFTNTAYTNVDHAGLRTTNTPHQPDQGSAKGDSNEEKVTSTGTGGPGSLLGDRLGV</sequence>
<feature type="compositionally biased region" description="Polar residues" evidence="1">
    <location>
        <begin position="100"/>
        <end position="110"/>
    </location>
</feature>
<comment type="caution">
    <text evidence="2">The sequence shown here is derived from an EMBL/GenBank/DDBJ whole genome shotgun (WGS) entry which is preliminary data.</text>
</comment>
<organism evidence="2 3">
    <name type="scientific">Rhizophlyctis rosea</name>
    <dbReference type="NCBI Taxonomy" id="64517"/>
    <lineage>
        <taxon>Eukaryota</taxon>
        <taxon>Fungi</taxon>
        <taxon>Fungi incertae sedis</taxon>
        <taxon>Chytridiomycota</taxon>
        <taxon>Chytridiomycota incertae sedis</taxon>
        <taxon>Chytridiomycetes</taxon>
        <taxon>Rhizophlyctidales</taxon>
        <taxon>Rhizophlyctidaceae</taxon>
        <taxon>Rhizophlyctis</taxon>
    </lineage>
</organism>
<gene>
    <name evidence="2" type="ORF">HK097_007278</name>
</gene>
<protein>
    <submittedName>
        <fullName evidence="2">Uncharacterized protein</fullName>
    </submittedName>
</protein>
<feature type="region of interest" description="Disordered" evidence="1">
    <location>
        <begin position="72"/>
        <end position="140"/>
    </location>
</feature>
<evidence type="ECO:0000256" key="1">
    <source>
        <dbReference type="SAM" id="MobiDB-lite"/>
    </source>
</evidence>
<keyword evidence="3" id="KW-1185">Reference proteome</keyword>
<proteinExistence type="predicted"/>
<reference evidence="2" key="1">
    <citation type="submission" date="2020-05" db="EMBL/GenBank/DDBJ databases">
        <title>Phylogenomic resolution of chytrid fungi.</title>
        <authorList>
            <person name="Stajich J.E."/>
            <person name="Amses K."/>
            <person name="Simmons R."/>
            <person name="Seto K."/>
            <person name="Myers J."/>
            <person name="Bonds A."/>
            <person name="Quandt C.A."/>
            <person name="Barry K."/>
            <person name="Liu P."/>
            <person name="Grigoriev I."/>
            <person name="Longcore J.E."/>
            <person name="James T.Y."/>
        </authorList>
    </citation>
    <scope>NUCLEOTIDE SEQUENCE</scope>
    <source>
        <strain evidence="2">JEL0318</strain>
    </source>
</reference>
<feature type="compositionally biased region" description="Polar residues" evidence="1">
    <location>
        <begin position="74"/>
        <end position="92"/>
    </location>
</feature>
<evidence type="ECO:0000313" key="3">
    <source>
        <dbReference type="Proteomes" id="UP001212841"/>
    </source>
</evidence>
<dbReference type="Proteomes" id="UP001212841">
    <property type="component" value="Unassembled WGS sequence"/>
</dbReference>